<name>A0ABQ7K8V8_9FUNG</name>
<feature type="region of interest" description="Disordered" evidence="1">
    <location>
        <begin position="458"/>
        <end position="484"/>
    </location>
</feature>
<feature type="compositionally biased region" description="Pro residues" evidence="1">
    <location>
        <begin position="286"/>
        <end position="298"/>
    </location>
</feature>
<comment type="caution">
    <text evidence="2">The sequence shown here is derived from an EMBL/GenBank/DDBJ whole genome shotgun (WGS) entry which is preliminary data.</text>
</comment>
<proteinExistence type="predicted"/>
<feature type="compositionally biased region" description="Low complexity" evidence="1">
    <location>
        <begin position="467"/>
        <end position="477"/>
    </location>
</feature>
<feature type="compositionally biased region" description="Acidic residues" evidence="1">
    <location>
        <begin position="92"/>
        <end position="109"/>
    </location>
</feature>
<keyword evidence="3" id="KW-1185">Reference proteome</keyword>
<evidence type="ECO:0000313" key="2">
    <source>
        <dbReference type="EMBL" id="KAG0293817.1"/>
    </source>
</evidence>
<evidence type="ECO:0000256" key="1">
    <source>
        <dbReference type="SAM" id="MobiDB-lite"/>
    </source>
</evidence>
<reference evidence="2 3" key="1">
    <citation type="journal article" date="2020" name="Fungal Divers.">
        <title>Resolving the Mortierellaceae phylogeny through synthesis of multi-gene phylogenetics and phylogenomics.</title>
        <authorList>
            <person name="Vandepol N."/>
            <person name="Liber J."/>
            <person name="Desiro A."/>
            <person name="Na H."/>
            <person name="Kennedy M."/>
            <person name="Barry K."/>
            <person name="Grigoriev I.V."/>
            <person name="Miller A.N."/>
            <person name="O'Donnell K."/>
            <person name="Stajich J.E."/>
            <person name="Bonito G."/>
        </authorList>
    </citation>
    <scope>NUCLEOTIDE SEQUENCE [LARGE SCALE GENOMIC DNA]</scope>
    <source>
        <strain evidence="2 3">AD045</strain>
    </source>
</reference>
<feature type="compositionally biased region" description="Low complexity" evidence="1">
    <location>
        <begin position="299"/>
        <end position="324"/>
    </location>
</feature>
<gene>
    <name evidence="2" type="ORF">BGZ96_002267</name>
</gene>
<dbReference type="Proteomes" id="UP001194696">
    <property type="component" value="Unassembled WGS sequence"/>
</dbReference>
<organism evidence="2 3">
    <name type="scientific">Linnemannia gamsii</name>
    <dbReference type="NCBI Taxonomy" id="64522"/>
    <lineage>
        <taxon>Eukaryota</taxon>
        <taxon>Fungi</taxon>
        <taxon>Fungi incertae sedis</taxon>
        <taxon>Mucoromycota</taxon>
        <taxon>Mortierellomycotina</taxon>
        <taxon>Mortierellomycetes</taxon>
        <taxon>Mortierellales</taxon>
        <taxon>Mortierellaceae</taxon>
        <taxon>Linnemannia</taxon>
    </lineage>
</organism>
<sequence length="706" mass="75058">MALSGGAWAADECPSPITVTKTETTTIWADGSWPTKTVTQLVIPDDCPPEPRYTCYVVQTTTLNAQVPQATIQMVLPQQEKSEQQWNTESKGDEEEEDQANDGSDEEVGGDAAESVSNLSVTSLLTSPTATTTASGPACVNYITSLSMGPCPTYTRLPTNGDGCAIVTSTTLTMTTITAVPHVDVTYTYSYSIGHGHGHPDHKHRKYHGKPTLTLTPTFTAAPLPTPPPAAVTLFPPGEQKEVGTPATKTEFTTSFSTHYSYTLSFDFTYGTLKPSPIAGASLPELPAPTSMPTPTPTEPTMTTTTASIDALPAPTDPATPSTLFPTDPADPTTISPASFDPLFLATNKVLRLEDDDPSTVNSLPIPTTPDEAGQIVTIEQPGPEPITKETFPSPSPPPPTTTTTTGLKKACQECAEPCVVELNVAAKAEMPLLAKLFEDKIKKALASLKLTLENESGSTFVQDPDNNNSNNNNNSNDGSASGVPTGLFAGLNVDINTAGSFRKTCEEKLDAIEKKHIEALNEKCERVIQTGCETGACLQSEVEKTVKLLDVMISTELARDCSQLRSEIIQEFKARCDQDHQKAKVNAKVDVDKRGLLSGLLGEDNAVGTVVDGLDDTVNKVVSKTVTSLTGNELVERLIEGLTGTVKSVVDSFVGNCNRKGLLDFDTEKGVGTLAAISDVSLNLFKIVCLRVHVEADANVDTSAH</sequence>
<accession>A0ABQ7K8V8</accession>
<feature type="region of interest" description="Disordered" evidence="1">
    <location>
        <begin position="77"/>
        <end position="116"/>
    </location>
</feature>
<evidence type="ECO:0000313" key="3">
    <source>
        <dbReference type="Proteomes" id="UP001194696"/>
    </source>
</evidence>
<feature type="region of interest" description="Disordered" evidence="1">
    <location>
        <begin position="281"/>
        <end position="339"/>
    </location>
</feature>
<dbReference type="EMBL" id="JAAAIM010000142">
    <property type="protein sequence ID" value="KAG0293817.1"/>
    <property type="molecule type" value="Genomic_DNA"/>
</dbReference>
<protein>
    <submittedName>
        <fullName evidence="2">Uncharacterized protein</fullName>
    </submittedName>
</protein>